<dbReference type="InterPro" id="IPR025110">
    <property type="entry name" value="AMP-bd_C"/>
</dbReference>
<organism evidence="5 6">
    <name type="scientific">Nocardioides ginsengisegetis</name>
    <dbReference type="NCBI Taxonomy" id="661491"/>
    <lineage>
        <taxon>Bacteria</taxon>
        <taxon>Bacillati</taxon>
        <taxon>Actinomycetota</taxon>
        <taxon>Actinomycetes</taxon>
        <taxon>Propionibacteriales</taxon>
        <taxon>Nocardioidaceae</taxon>
        <taxon>Nocardioides</taxon>
    </lineage>
</organism>
<dbReference type="AlphaFoldDB" id="A0A7W3IX36"/>
<evidence type="ECO:0000256" key="2">
    <source>
        <dbReference type="ARBA" id="ARBA00022598"/>
    </source>
</evidence>
<feature type="domain" description="AMP-dependent synthetase/ligase" evidence="3">
    <location>
        <begin position="12"/>
        <end position="376"/>
    </location>
</feature>
<name>A0A7W3IX36_9ACTN</name>
<evidence type="ECO:0000256" key="1">
    <source>
        <dbReference type="ARBA" id="ARBA00006432"/>
    </source>
</evidence>
<proteinExistence type="inferred from homology"/>
<comment type="similarity">
    <text evidence="1">Belongs to the ATP-dependent AMP-binding enzyme family.</text>
</comment>
<reference evidence="5 6" key="1">
    <citation type="submission" date="2020-07" db="EMBL/GenBank/DDBJ databases">
        <title>Sequencing the genomes of 1000 actinobacteria strains.</title>
        <authorList>
            <person name="Klenk H.-P."/>
        </authorList>
    </citation>
    <scope>NUCLEOTIDE SEQUENCE [LARGE SCALE GENOMIC DNA]</scope>
    <source>
        <strain evidence="5 6">DSM 21349</strain>
    </source>
</reference>
<dbReference type="RefSeq" id="WP_182536323.1">
    <property type="nucleotide sequence ID" value="NZ_JACGXA010000001.1"/>
</dbReference>
<dbReference type="PROSITE" id="PS00455">
    <property type="entry name" value="AMP_BINDING"/>
    <property type="match status" value="1"/>
</dbReference>
<dbReference type="NCBIfam" id="NF004837">
    <property type="entry name" value="PRK06187.1"/>
    <property type="match status" value="1"/>
</dbReference>
<evidence type="ECO:0000259" key="4">
    <source>
        <dbReference type="Pfam" id="PF13193"/>
    </source>
</evidence>
<dbReference type="InterPro" id="IPR000873">
    <property type="entry name" value="AMP-dep_synth/lig_dom"/>
</dbReference>
<dbReference type="PANTHER" id="PTHR43767">
    <property type="entry name" value="LONG-CHAIN-FATTY-ACID--COA LIGASE"/>
    <property type="match status" value="1"/>
</dbReference>
<dbReference type="InterPro" id="IPR020845">
    <property type="entry name" value="AMP-binding_CS"/>
</dbReference>
<evidence type="ECO:0000313" key="6">
    <source>
        <dbReference type="Proteomes" id="UP000580910"/>
    </source>
</evidence>
<dbReference type="Gene3D" id="3.30.300.30">
    <property type="match status" value="1"/>
</dbReference>
<dbReference type="Proteomes" id="UP000580910">
    <property type="component" value="Unassembled WGS sequence"/>
</dbReference>
<dbReference type="Pfam" id="PF00501">
    <property type="entry name" value="AMP-binding"/>
    <property type="match status" value="1"/>
</dbReference>
<sequence length="521" mass="56451">MDSPRFMDDRLAHWAGAEPDGEAITYGSRTWTWAEWNDRVRRNAGGLQALGIGRGDVVAFLDKNHPACVETSLGAGSLGAANAIINWRLAGEEVDYAVNDSGARVLIVGTELMPLVDKIRDRLTHVEKVIEVTPDGAEGDEYEAWLAASTPVSRPADVDPDDVCLVMYSSGTTGHPKGVMLTHANMVAHTQNAHDGWEFEPGDKSMVAMPLFHVGGSSYVLFGINDGIPSVMTRDPDGASLAGAILAGANRTFLVPAVLAQVLQAGPDAVKLFGALKTYTYGASPMPLPLLRAAMEAWPDTDFIQVYGLTEVSGVATQLLPEAHRDAEHPERLVSAGRPIPGCELRIVDPATLEDLPVGEHGEIWLRTAQLTKGYLGKPEETAKVITDDGWFRTGDMGKVDAEGYVYVEDRLKDMIISGGENIYSPEIERVLAEHPAVMEVAVIGVPDDTWGESVKAVVSLHPGAEATEEELISYCREHLAKFKCPRTVDVIPALPRNPTGKILKRELRAPYWQGHDRTVV</sequence>
<dbReference type="InterPro" id="IPR050237">
    <property type="entry name" value="ATP-dep_AMP-bd_enzyme"/>
</dbReference>
<gene>
    <name evidence="5" type="ORF">FB382_000395</name>
</gene>
<dbReference type="InterPro" id="IPR045851">
    <property type="entry name" value="AMP-bd_C_sf"/>
</dbReference>
<dbReference type="FunFam" id="3.30.300.30:FF:000008">
    <property type="entry name" value="2,3-dihydroxybenzoate-AMP ligase"/>
    <property type="match status" value="1"/>
</dbReference>
<evidence type="ECO:0000259" key="3">
    <source>
        <dbReference type="Pfam" id="PF00501"/>
    </source>
</evidence>
<dbReference type="EMBL" id="JACGXA010000001">
    <property type="protein sequence ID" value="MBA8802104.1"/>
    <property type="molecule type" value="Genomic_DNA"/>
</dbReference>
<keyword evidence="2 5" id="KW-0436">Ligase</keyword>
<dbReference type="SUPFAM" id="SSF56801">
    <property type="entry name" value="Acetyl-CoA synthetase-like"/>
    <property type="match status" value="1"/>
</dbReference>
<dbReference type="Gene3D" id="3.40.50.12780">
    <property type="entry name" value="N-terminal domain of ligase-like"/>
    <property type="match status" value="1"/>
</dbReference>
<accession>A0A7W3IX36</accession>
<dbReference type="InterPro" id="IPR042099">
    <property type="entry name" value="ANL_N_sf"/>
</dbReference>
<dbReference type="GO" id="GO:0016878">
    <property type="term" value="F:acid-thiol ligase activity"/>
    <property type="evidence" value="ECO:0007669"/>
    <property type="project" value="UniProtKB-ARBA"/>
</dbReference>
<protein>
    <submittedName>
        <fullName evidence="5">Acyl-CoA synthetase (AMP-forming)/AMP-acid ligase II</fullName>
    </submittedName>
</protein>
<dbReference type="Pfam" id="PF13193">
    <property type="entry name" value="AMP-binding_C"/>
    <property type="match status" value="1"/>
</dbReference>
<keyword evidence="6" id="KW-1185">Reference proteome</keyword>
<dbReference type="PANTHER" id="PTHR43767:SF1">
    <property type="entry name" value="NONRIBOSOMAL PEPTIDE SYNTHASE PES1 (EUROFUNG)-RELATED"/>
    <property type="match status" value="1"/>
</dbReference>
<comment type="caution">
    <text evidence="5">The sequence shown here is derived from an EMBL/GenBank/DDBJ whole genome shotgun (WGS) entry which is preliminary data.</text>
</comment>
<evidence type="ECO:0000313" key="5">
    <source>
        <dbReference type="EMBL" id="MBA8802104.1"/>
    </source>
</evidence>
<feature type="domain" description="AMP-binding enzyme C-terminal" evidence="4">
    <location>
        <begin position="427"/>
        <end position="502"/>
    </location>
</feature>